<protein>
    <submittedName>
        <fullName evidence="2">Putative aldo/keto reductase</fullName>
    </submittedName>
</protein>
<dbReference type="eggNOG" id="COG0667">
    <property type="taxonomic scope" value="Bacteria"/>
</dbReference>
<dbReference type="PANTHER" id="PTHR42686:SF1">
    <property type="entry name" value="GH17980P-RELATED"/>
    <property type="match status" value="1"/>
</dbReference>
<dbReference type="InterPro" id="IPR023210">
    <property type="entry name" value="NADP_OxRdtase_dom"/>
</dbReference>
<dbReference type="GO" id="GO:0016491">
    <property type="term" value="F:oxidoreductase activity"/>
    <property type="evidence" value="ECO:0007669"/>
    <property type="project" value="InterPro"/>
</dbReference>
<proteinExistence type="predicted"/>
<dbReference type="AlphaFoldDB" id="K6VAG1"/>
<organism evidence="2 3">
    <name type="scientific">Gordonia rhizosphera NBRC 16068</name>
    <dbReference type="NCBI Taxonomy" id="1108045"/>
    <lineage>
        <taxon>Bacteria</taxon>
        <taxon>Bacillati</taxon>
        <taxon>Actinomycetota</taxon>
        <taxon>Actinomycetes</taxon>
        <taxon>Mycobacteriales</taxon>
        <taxon>Gordoniaceae</taxon>
        <taxon>Gordonia</taxon>
    </lineage>
</organism>
<gene>
    <name evidence="2" type="ORF">GORHZ_209_00280</name>
</gene>
<comment type="caution">
    <text evidence="2">The sequence shown here is derived from an EMBL/GenBank/DDBJ whole genome shotgun (WGS) entry which is preliminary data.</text>
</comment>
<name>K6VAG1_9ACTN</name>
<dbReference type="OrthoDB" id="9768851at2"/>
<dbReference type="STRING" id="1108045.GORHZ_209_00280"/>
<dbReference type="SUPFAM" id="SSF51430">
    <property type="entry name" value="NAD(P)-linked oxidoreductase"/>
    <property type="match status" value="1"/>
</dbReference>
<dbReference type="RefSeq" id="WP_006338173.1">
    <property type="nucleotide sequence ID" value="NZ_BAHC01000209.1"/>
</dbReference>
<dbReference type="Proteomes" id="UP000008363">
    <property type="component" value="Unassembled WGS sequence"/>
</dbReference>
<dbReference type="CDD" id="cd19152">
    <property type="entry name" value="AKR_AKR15A"/>
    <property type="match status" value="1"/>
</dbReference>
<dbReference type="EMBL" id="BAHC01000209">
    <property type="protein sequence ID" value="GAB93193.1"/>
    <property type="molecule type" value="Genomic_DNA"/>
</dbReference>
<dbReference type="PANTHER" id="PTHR42686">
    <property type="entry name" value="GH17980P-RELATED"/>
    <property type="match status" value="1"/>
</dbReference>
<keyword evidence="3" id="KW-1185">Reference proteome</keyword>
<feature type="domain" description="NADP-dependent oxidoreductase" evidence="1">
    <location>
        <begin position="7"/>
        <end position="306"/>
    </location>
</feature>
<sequence length="307" mass="33141">MRIALPELVLGGAGYAGLYRAVAPETATATLRAAWDGGVRAFDTAPHYGAGMSEERLGAFLAAHPRDEFVLSTKIGRLLYDDRDALDGTDGFFGTPARSRRRDYTGSGTRRSLEDSLQRLDLDRIDVALIHDPDDHQEQALAGAVPELTRMREEGTVTGIGVGVNDADLALRFVRECDLDCVLIAGRYTLLDSRASGLLDECLRRDIEVMVAGVFNSGLLADPTERDTFDYRSAAPEIVARARKMADACAEYGVSIRAAALQFPLRHPAVGSLVSGAATAAEVHDTIAQLAITIPDELWKRLDEVAA</sequence>
<dbReference type="InterPro" id="IPR020471">
    <property type="entry name" value="AKR"/>
</dbReference>
<dbReference type="Pfam" id="PF00248">
    <property type="entry name" value="Aldo_ket_red"/>
    <property type="match status" value="1"/>
</dbReference>
<dbReference type="GO" id="GO:0005829">
    <property type="term" value="C:cytosol"/>
    <property type="evidence" value="ECO:0007669"/>
    <property type="project" value="TreeGrafter"/>
</dbReference>
<evidence type="ECO:0000313" key="3">
    <source>
        <dbReference type="Proteomes" id="UP000008363"/>
    </source>
</evidence>
<evidence type="ECO:0000313" key="2">
    <source>
        <dbReference type="EMBL" id="GAB93193.1"/>
    </source>
</evidence>
<dbReference type="Gene3D" id="3.20.20.100">
    <property type="entry name" value="NADP-dependent oxidoreductase domain"/>
    <property type="match status" value="1"/>
</dbReference>
<reference evidence="2 3" key="1">
    <citation type="submission" date="2012-08" db="EMBL/GenBank/DDBJ databases">
        <title>Whole genome shotgun sequence of Gordonia rhizosphera NBRC 16068.</title>
        <authorList>
            <person name="Takarada H."/>
            <person name="Isaki S."/>
            <person name="Hosoyama A."/>
            <person name="Tsuchikane K."/>
            <person name="Katsumata H."/>
            <person name="Baba S."/>
            <person name="Ohji S."/>
            <person name="Yamazaki S."/>
            <person name="Fujita N."/>
        </authorList>
    </citation>
    <scope>NUCLEOTIDE SEQUENCE [LARGE SCALE GENOMIC DNA]</scope>
    <source>
        <strain evidence="2 3">NBRC 16068</strain>
    </source>
</reference>
<dbReference type="InterPro" id="IPR036812">
    <property type="entry name" value="NAD(P)_OxRdtase_dom_sf"/>
</dbReference>
<accession>K6VAG1</accession>
<evidence type="ECO:0000259" key="1">
    <source>
        <dbReference type="Pfam" id="PF00248"/>
    </source>
</evidence>